<evidence type="ECO:0000256" key="1">
    <source>
        <dbReference type="ARBA" id="ARBA00023015"/>
    </source>
</evidence>
<dbReference type="InterPro" id="IPR000843">
    <property type="entry name" value="HTH_LacI"/>
</dbReference>
<keyword evidence="1" id="KW-0805">Transcription regulation</keyword>
<keyword evidence="2" id="KW-0238">DNA-binding</keyword>
<dbReference type="CDD" id="cd01392">
    <property type="entry name" value="HTH_LacI"/>
    <property type="match status" value="1"/>
</dbReference>
<comment type="caution">
    <text evidence="5">The sequence shown here is derived from an EMBL/GenBank/DDBJ whole genome shotgun (WGS) entry which is preliminary data.</text>
</comment>
<dbReference type="GO" id="GO:0003700">
    <property type="term" value="F:DNA-binding transcription factor activity"/>
    <property type="evidence" value="ECO:0007669"/>
    <property type="project" value="TreeGrafter"/>
</dbReference>
<dbReference type="InterPro" id="IPR010982">
    <property type="entry name" value="Lambda_DNA-bd_dom_sf"/>
</dbReference>
<dbReference type="Pfam" id="PF13377">
    <property type="entry name" value="Peripla_BP_3"/>
    <property type="match status" value="1"/>
</dbReference>
<organism evidence="5 6">
    <name type="scientific">Lactobacillus hamsteri DSM 5661 = JCM 6256</name>
    <dbReference type="NCBI Taxonomy" id="1423754"/>
    <lineage>
        <taxon>Bacteria</taxon>
        <taxon>Bacillati</taxon>
        <taxon>Bacillota</taxon>
        <taxon>Bacilli</taxon>
        <taxon>Lactobacillales</taxon>
        <taxon>Lactobacillaceae</taxon>
        <taxon>Lactobacillus</taxon>
    </lineage>
</organism>
<dbReference type="PANTHER" id="PTHR30146">
    <property type="entry name" value="LACI-RELATED TRANSCRIPTIONAL REPRESSOR"/>
    <property type="match status" value="1"/>
</dbReference>
<dbReference type="Gene3D" id="3.40.50.2300">
    <property type="match status" value="2"/>
</dbReference>
<gene>
    <name evidence="5" type="ORF">FC39_GL001276</name>
</gene>
<dbReference type="InterPro" id="IPR028082">
    <property type="entry name" value="Peripla_BP_I"/>
</dbReference>
<dbReference type="STRING" id="1423754.FC39_GL001276"/>
<dbReference type="EMBL" id="AZGI01000047">
    <property type="protein sequence ID" value="KRM38506.1"/>
    <property type="molecule type" value="Genomic_DNA"/>
</dbReference>
<dbReference type="OrthoDB" id="9796186at2"/>
<protein>
    <submittedName>
        <fullName evidence="5">Ribose operon repressor</fullName>
    </submittedName>
</protein>
<dbReference type="RefSeq" id="WP_025080780.1">
    <property type="nucleotide sequence ID" value="NZ_AZGI01000047.1"/>
</dbReference>
<keyword evidence="6" id="KW-1185">Reference proteome</keyword>
<evidence type="ECO:0000259" key="4">
    <source>
        <dbReference type="PROSITE" id="PS50932"/>
    </source>
</evidence>
<name>A0A0R1Y816_9LACO</name>
<dbReference type="SUPFAM" id="SSF47413">
    <property type="entry name" value="lambda repressor-like DNA-binding domains"/>
    <property type="match status" value="1"/>
</dbReference>
<dbReference type="Proteomes" id="UP000051223">
    <property type="component" value="Unassembled WGS sequence"/>
</dbReference>
<evidence type="ECO:0000313" key="5">
    <source>
        <dbReference type="EMBL" id="KRM38506.1"/>
    </source>
</evidence>
<dbReference type="PROSITE" id="PS00356">
    <property type="entry name" value="HTH_LACI_1"/>
    <property type="match status" value="1"/>
</dbReference>
<dbReference type="GO" id="GO:0000976">
    <property type="term" value="F:transcription cis-regulatory region binding"/>
    <property type="evidence" value="ECO:0007669"/>
    <property type="project" value="TreeGrafter"/>
</dbReference>
<reference evidence="5 6" key="1">
    <citation type="journal article" date="2015" name="Genome Announc.">
        <title>Expanding the biotechnology potential of lactobacilli through comparative genomics of 213 strains and associated genera.</title>
        <authorList>
            <person name="Sun Z."/>
            <person name="Harris H.M."/>
            <person name="McCann A."/>
            <person name="Guo C."/>
            <person name="Argimon S."/>
            <person name="Zhang W."/>
            <person name="Yang X."/>
            <person name="Jeffery I.B."/>
            <person name="Cooney J.C."/>
            <person name="Kagawa T.F."/>
            <person name="Liu W."/>
            <person name="Song Y."/>
            <person name="Salvetti E."/>
            <person name="Wrobel A."/>
            <person name="Rasinkangas P."/>
            <person name="Parkhill J."/>
            <person name="Rea M.C."/>
            <person name="O'Sullivan O."/>
            <person name="Ritari J."/>
            <person name="Douillard F.P."/>
            <person name="Paul Ross R."/>
            <person name="Yang R."/>
            <person name="Briner A.E."/>
            <person name="Felis G.E."/>
            <person name="de Vos W.M."/>
            <person name="Barrangou R."/>
            <person name="Klaenhammer T.R."/>
            <person name="Caufield P.W."/>
            <person name="Cui Y."/>
            <person name="Zhang H."/>
            <person name="O'Toole P.W."/>
        </authorList>
    </citation>
    <scope>NUCLEOTIDE SEQUENCE [LARGE SCALE GENOMIC DNA]</scope>
    <source>
        <strain evidence="5 6">DSM 5661</strain>
    </source>
</reference>
<dbReference type="Pfam" id="PF00356">
    <property type="entry name" value="LacI"/>
    <property type="match status" value="1"/>
</dbReference>
<dbReference type="SMART" id="SM00354">
    <property type="entry name" value="HTH_LACI"/>
    <property type="match status" value="1"/>
</dbReference>
<accession>A0A0R1Y816</accession>
<keyword evidence="3" id="KW-0804">Transcription</keyword>
<dbReference type="InterPro" id="IPR046335">
    <property type="entry name" value="LacI/GalR-like_sensor"/>
</dbReference>
<evidence type="ECO:0000256" key="2">
    <source>
        <dbReference type="ARBA" id="ARBA00023125"/>
    </source>
</evidence>
<dbReference type="Gene3D" id="1.10.260.40">
    <property type="entry name" value="lambda repressor-like DNA-binding domains"/>
    <property type="match status" value="1"/>
</dbReference>
<dbReference type="AlphaFoldDB" id="A0A0R1Y816"/>
<proteinExistence type="predicted"/>
<evidence type="ECO:0000256" key="3">
    <source>
        <dbReference type="ARBA" id="ARBA00023163"/>
    </source>
</evidence>
<dbReference type="SUPFAM" id="SSF53822">
    <property type="entry name" value="Periplasmic binding protein-like I"/>
    <property type="match status" value="1"/>
</dbReference>
<dbReference type="PANTHER" id="PTHR30146:SF150">
    <property type="entry name" value="ARABINOSE METABOLISM TRANSCRIPTIONAL REPRESSOR"/>
    <property type="match status" value="1"/>
</dbReference>
<dbReference type="PATRIC" id="fig|1423754.3.peg.1314"/>
<feature type="domain" description="HTH lacI-type" evidence="4">
    <location>
        <begin position="3"/>
        <end position="51"/>
    </location>
</feature>
<evidence type="ECO:0000313" key="6">
    <source>
        <dbReference type="Proteomes" id="UP000051223"/>
    </source>
</evidence>
<dbReference type="eggNOG" id="COG1609">
    <property type="taxonomic scope" value="Bacteria"/>
</dbReference>
<dbReference type="PROSITE" id="PS50932">
    <property type="entry name" value="HTH_LACI_2"/>
    <property type="match status" value="1"/>
</dbReference>
<sequence>MVLKMKDIARLANVSTSAVSLAINGKPGISQETREKIFKVINENEYQPLRKRRKGGVRKVASCDLIIVSDKKGVVNRNYRSLPFFDYLVSTLSQNINGFGTNLRIDTLRIRHLVEDLNELLTNSVVTNAIVLGTDLSKSDIELINSKIKHTVFVDTYFKEIKADFVTIDNFQGTYEAAKYILSKGYKNIGYVASSKANPNFLKRREGFQAALKAENIDIAPNHFYSIEPINLIPTTPLHGFSLDNLPEVIFCETDYMAIRIMKECIKNGIEVPKDIAIMGFDDIEEGLLINPELTTVHVSIDQIVDQAIFQLQAQASSNEEWEPEKSLIGTHLVIRKSV</sequence>